<keyword evidence="2" id="KW-0813">Transport</keyword>
<dbReference type="HOGENOM" id="CLU_000604_1_2_5"/>
<dbReference type="EMBL" id="CP000697">
    <property type="protein sequence ID" value="ABQ31065.1"/>
    <property type="molecule type" value="Genomic_DNA"/>
</dbReference>
<dbReference type="GO" id="GO:0005524">
    <property type="term" value="F:ATP binding"/>
    <property type="evidence" value="ECO:0007669"/>
    <property type="project" value="UniProtKB-KW"/>
</dbReference>
<keyword evidence="4 7" id="KW-0067">ATP-binding</keyword>
<keyword evidence="8" id="KW-1185">Reference proteome</keyword>
<dbReference type="AlphaFoldDB" id="A5FZN3"/>
<evidence type="ECO:0000256" key="4">
    <source>
        <dbReference type="ARBA" id="ARBA00022840"/>
    </source>
</evidence>
<dbReference type="InterPro" id="IPR017871">
    <property type="entry name" value="ABC_transporter-like_CS"/>
</dbReference>
<dbReference type="STRING" id="349163.Acry_1863"/>
<keyword evidence="3" id="KW-0547">Nucleotide-binding</keyword>
<comment type="similarity">
    <text evidence="1">Belongs to the ABC transporter superfamily.</text>
</comment>
<dbReference type="PROSITE" id="PS00211">
    <property type="entry name" value="ABC_TRANSPORTER_1"/>
    <property type="match status" value="1"/>
</dbReference>
<dbReference type="CDD" id="cd03224">
    <property type="entry name" value="ABC_TM1139_LivF_branched"/>
    <property type="match status" value="1"/>
</dbReference>
<dbReference type="PANTHER" id="PTHR43820">
    <property type="entry name" value="HIGH-AFFINITY BRANCHED-CHAIN AMINO ACID TRANSPORT ATP-BINDING PROTEIN LIVF"/>
    <property type="match status" value="1"/>
</dbReference>
<evidence type="ECO:0000313" key="8">
    <source>
        <dbReference type="Proteomes" id="UP000000245"/>
    </source>
</evidence>
<evidence type="ECO:0000256" key="3">
    <source>
        <dbReference type="ARBA" id="ARBA00022741"/>
    </source>
</evidence>
<dbReference type="PROSITE" id="PS50893">
    <property type="entry name" value="ABC_TRANSPORTER_2"/>
    <property type="match status" value="1"/>
</dbReference>
<dbReference type="InterPro" id="IPR027417">
    <property type="entry name" value="P-loop_NTPase"/>
</dbReference>
<dbReference type="GO" id="GO:0016887">
    <property type="term" value="F:ATP hydrolysis activity"/>
    <property type="evidence" value="ECO:0007669"/>
    <property type="project" value="InterPro"/>
</dbReference>
<reference evidence="7 8" key="1">
    <citation type="submission" date="2007-05" db="EMBL/GenBank/DDBJ databases">
        <title>Complete sequence of chromosome of Acidiphilium cryptum JF-5.</title>
        <authorList>
            <consortium name="US DOE Joint Genome Institute"/>
            <person name="Copeland A."/>
            <person name="Lucas S."/>
            <person name="Lapidus A."/>
            <person name="Barry K."/>
            <person name="Detter J.C."/>
            <person name="Glavina del Rio T."/>
            <person name="Hammon N."/>
            <person name="Israni S."/>
            <person name="Dalin E."/>
            <person name="Tice H."/>
            <person name="Pitluck S."/>
            <person name="Sims D."/>
            <person name="Brettin T."/>
            <person name="Bruce D."/>
            <person name="Han C."/>
            <person name="Schmutz J."/>
            <person name="Larimer F."/>
            <person name="Land M."/>
            <person name="Hauser L."/>
            <person name="Kyrpides N."/>
            <person name="Kim E."/>
            <person name="Magnuson T."/>
            <person name="Richardson P."/>
        </authorList>
    </citation>
    <scope>NUCLEOTIDE SEQUENCE [LARGE SCALE GENOMIC DNA]</scope>
    <source>
        <strain evidence="7 8">JF-5</strain>
    </source>
</reference>
<evidence type="ECO:0000313" key="7">
    <source>
        <dbReference type="EMBL" id="ABQ31065.1"/>
    </source>
</evidence>
<name>A5FZN3_ACICJ</name>
<organism evidence="7 8">
    <name type="scientific">Acidiphilium cryptum (strain JF-5)</name>
    <dbReference type="NCBI Taxonomy" id="349163"/>
    <lineage>
        <taxon>Bacteria</taxon>
        <taxon>Pseudomonadati</taxon>
        <taxon>Pseudomonadota</taxon>
        <taxon>Alphaproteobacteria</taxon>
        <taxon>Acetobacterales</taxon>
        <taxon>Acidocellaceae</taxon>
        <taxon>Acidiphilium</taxon>
    </lineage>
</organism>
<dbReference type="PANTHER" id="PTHR43820:SF4">
    <property type="entry name" value="HIGH-AFFINITY BRANCHED-CHAIN AMINO ACID TRANSPORT ATP-BINDING PROTEIN LIVF"/>
    <property type="match status" value="1"/>
</dbReference>
<proteinExistence type="inferred from homology"/>
<dbReference type="GO" id="GO:0015807">
    <property type="term" value="P:L-amino acid transport"/>
    <property type="evidence" value="ECO:0007669"/>
    <property type="project" value="TreeGrafter"/>
</dbReference>
<dbReference type="SMART" id="SM00382">
    <property type="entry name" value="AAA"/>
    <property type="match status" value="1"/>
</dbReference>
<dbReference type="InterPro" id="IPR052156">
    <property type="entry name" value="BCAA_Transport_ATP-bd_LivF"/>
</dbReference>
<dbReference type="InterPro" id="IPR003439">
    <property type="entry name" value="ABC_transporter-like_ATP-bd"/>
</dbReference>
<dbReference type="Gene3D" id="3.40.50.300">
    <property type="entry name" value="P-loop containing nucleotide triphosphate hydrolases"/>
    <property type="match status" value="1"/>
</dbReference>
<feature type="domain" description="ABC transporter" evidence="6">
    <location>
        <begin position="2"/>
        <end position="235"/>
    </location>
</feature>
<protein>
    <submittedName>
        <fullName evidence="7">Amino acid/amide ABC transporter ATP-binding protein 2, HAAT family</fullName>
    </submittedName>
</protein>
<dbReference type="Pfam" id="PF00005">
    <property type="entry name" value="ABC_tran"/>
    <property type="match status" value="1"/>
</dbReference>
<evidence type="ECO:0000256" key="2">
    <source>
        <dbReference type="ARBA" id="ARBA00022448"/>
    </source>
</evidence>
<keyword evidence="5" id="KW-0029">Amino-acid transport</keyword>
<evidence type="ECO:0000256" key="1">
    <source>
        <dbReference type="ARBA" id="ARBA00005417"/>
    </source>
</evidence>
<dbReference type="GO" id="GO:0015658">
    <property type="term" value="F:branched-chain amino acid transmembrane transporter activity"/>
    <property type="evidence" value="ECO:0007669"/>
    <property type="project" value="TreeGrafter"/>
</dbReference>
<dbReference type="InterPro" id="IPR003593">
    <property type="entry name" value="AAA+_ATPase"/>
</dbReference>
<dbReference type="KEGG" id="acr:Acry_1863"/>
<dbReference type="SUPFAM" id="SSF52540">
    <property type="entry name" value="P-loop containing nucleoside triphosphate hydrolases"/>
    <property type="match status" value="1"/>
</dbReference>
<sequence length="238" mass="25935">MLEVSNIQSRYGQVTALHDISIEVRAGEVVALLGVNGAGKSTTLKTISGLLHPTRGEIRFEGERIDRMAPEAIVRRGIAHVPEGRHVFPGLTVRENLIMGTSNRKVSRAETERDIEGILEIFPDLKRLYAQMGWSLSGGQQQMLAIGRGLMAKPRLLMLDEPSLGLAPVIVKQVFATIARINAEGMTVLLVEQNVNLSLKVAHRAYLLETGRIVRADTSEALRADEGFRAAMLGAGAH</sequence>
<evidence type="ECO:0000259" key="6">
    <source>
        <dbReference type="PROSITE" id="PS50893"/>
    </source>
</evidence>
<dbReference type="RefSeq" id="WP_012039681.1">
    <property type="nucleotide sequence ID" value="NC_009484.1"/>
</dbReference>
<accession>A5FZN3</accession>
<dbReference type="Proteomes" id="UP000000245">
    <property type="component" value="Chromosome"/>
</dbReference>
<evidence type="ECO:0000256" key="5">
    <source>
        <dbReference type="ARBA" id="ARBA00022970"/>
    </source>
</evidence>
<gene>
    <name evidence="7" type="ordered locus">Acry_1863</name>
</gene>
<dbReference type="eggNOG" id="COG0410">
    <property type="taxonomic scope" value="Bacteria"/>
</dbReference>